<name>A0ABQ7WPE1_SOLTU</name>
<keyword evidence="3" id="KW-1185">Reference proteome</keyword>
<evidence type="ECO:0000256" key="1">
    <source>
        <dbReference type="SAM" id="MobiDB-lite"/>
    </source>
</evidence>
<protein>
    <recommendedName>
        <fullName evidence="4">Pentatricopeptide repeat-containing protein</fullName>
    </recommendedName>
</protein>
<accession>A0ABQ7WPE1</accession>
<evidence type="ECO:0000313" key="3">
    <source>
        <dbReference type="Proteomes" id="UP000826656"/>
    </source>
</evidence>
<feature type="region of interest" description="Disordered" evidence="1">
    <location>
        <begin position="154"/>
        <end position="189"/>
    </location>
</feature>
<dbReference type="PANTHER" id="PTHR47481">
    <property type="match status" value="1"/>
</dbReference>
<dbReference type="PANTHER" id="PTHR47481:SF29">
    <property type="entry name" value="RETROTRANSPOSON GAG DOMAIN-CONTAINING PROTEIN"/>
    <property type="match status" value="1"/>
</dbReference>
<feature type="compositionally biased region" description="Low complexity" evidence="1">
    <location>
        <begin position="154"/>
        <end position="168"/>
    </location>
</feature>
<dbReference type="Proteomes" id="UP000826656">
    <property type="component" value="Unassembled WGS sequence"/>
</dbReference>
<reference evidence="2 3" key="1">
    <citation type="journal article" date="2021" name="bioRxiv">
        <title>Chromosome-scale and haplotype-resolved genome assembly of a tetraploid potato cultivar.</title>
        <authorList>
            <person name="Sun H."/>
            <person name="Jiao W.-B."/>
            <person name="Krause K."/>
            <person name="Campoy J.A."/>
            <person name="Goel M."/>
            <person name="Folz-Donahue K."/>
            <person name="Kukat C."/>
            <person name="Huettel B."/>
            <person name="Schneeberger K."/>
        </authorList>
    </citation>
    <scope>NUCLEOTIDE SEQUENCE [LARGE SCALE GENOMIC DNA]</scope>
    <source>
        <strain evidence="2">SolTubOtavaFocal</strain>
        <tissue evidence="2">Leaves</tissue>
    </source>
</reference>
<evidence type="ECO:0000313" key="2">
    <source>
        <dbReference type="EMBL" id="KAH0782602.1"/>
    </source>
</evidence>
<organism evidence="2 3">
    <name type="scientific">Solanum tuberosum</name>
    <name type="common">Potato</name>
    <dbReference type="NCBI Taxonomy" id="4113"/>
    <lineage>
        <taxon>Eukaryota</taxon>
        <taxon>Viridiplantae</taxon>
        <taxon>Streptophyta</taxon>
        <taxon>Embryophyta</taxon>
        <taxon>Tracheophyta</taxon>
        <taxon>Spermatophyta</taxon>
        <taxon>Magnoliopsida</taxon>
        <taxon>eudicotyledons</taxon>
        <taxon>Gunneridae</taxon>
        <taxon>Pentapetalae</taxon>
        <taxon>asterids</taxon>
        <taxon>lamiids</taxon>
        <taxon>Solanales</taxon>
        <taxon>Solanaceae</taxon>
        <taxon>Solanoideae</taxon>
        <taxon>Solaneae</taxon>
        <taxon>Solanum</taxon>
    </lineage>
</organism>
<comment type="caution">
    <text evidence="2">The sequence shown here is derived from an EMBL/GenBank/DDBJ whole genome shotgun (WGS) entry which is preliminary data.</text>
</comment>
<sequence length="244" mass="27284">MFRPLLFTQALVYFLHPLYNLNFNLVSRAPWFPKLLPLKLLSQFKSSPFNPLWVFQILLQLFQTLKINSTLCPSIFDSLLNYACDTSKQAWDILTSLYLDQGLPPSYRTFVSGLNAKGTIPSFLALRPLLLIEEAHINATDNKDSTSHTALVASAQAPPLSPSPSSNSYHANQYPRKSHNGRGRSGRGGKNLYVEALKGETTTETEATLFLLAPMCMLKVKRGELKFSSIDFLPLGFQGFPLEL</sequence>
<feature type="compositionally biased region" description="Basic residues" evidence="1">
    <location>
        <begin position="176"/>
        <end position="187"/>
    </location>
</feature>
<dbReference type="EMBL" id="JAIVGD010000001">
    <property type="protein sequence ID" value="KAH0782602.1"/>
    <property type="molecule type" value="Genomic_DNA"/>
</dbReference>
<gene>
    <name evidence="2" type="ORF">KY290_002200</name>
</gene>
<evidence type="ECO:0008006" key="4">
    <source>
        <dbReference type="Google" id="ProtNLM"/>
    </source>
</evidence>
<proteinExistence type="predicted"/>